<feature type="transmembrane region" description="Helical" evidence="2">
    <location>
        <begin position="186"/>
        <end position="208"/>
    </location>
</feature>
<accession>A0ABT7II48</accession>
<keyword evidence="4" id="KW-0067">ATP-binding</keyword>
<reference evidence="4 5" key="1">
    <citation type="submission" date="2023-06" db="EMBL/GenBank/DDBJ databases">
        <title>Marinobacter azerbaijanicus a moderately halophilic, isolated from Urmia Lake in Azerbaijan region of Iran.</title>
        <authorList>
            <person name="Sanchez-Porro C."/>
            <person name="Aghdam E.M."/>
            <person name="Saheb S.M."/>
            <person name="Tarhriz V."/>
            <person name="Kazemi E."/>
            <person name="Ammozegar M.A."/>
            <person name="Ventosa A."/>
            <person name="Hejazi M.S."/>
        </authorList>
    </citation>
    <scope>NUCLEOTIDE SEQUENCE [LARGE SCALE GENOMIC DNA]</scope>
    <source>
        <strain evidence="4 5">TBZ242</strain>
    </source>
</reference>
<dbReference type="EMBL" id="JASSVS010000020">
    <property type="protein sequence ID" value="MDL0433838.1"/>
    <property type="molecule type" value="Genomic_DNA"/>
</dbReference>
<protein>
    <submittedName>
        <fullName evidence="4">ATP-binding protein</fullName>
    </submittedName>
</protein>
<dbReference type="Proteomes" id="UP001227964">
    <property type="component" value="Unassembled WGS sequence"/>
</dbReference>
<feature type="transmembrane region" description="Helical" evidence="2">
    <location>
        <begin position="146"/>
        <end position="166"/>
    </location>
</feature>
<name>A0ABT7II48_9GAMM</name>
<dbReference type="InterPro" id="IPR048428">
    <property type="entry name" value="YobI-NTPase"/>
</dbReference>
<dbReference type="GO" id="GO:0005524">
    <property type="term" value="F:ATP binding"/>
    <property type="evidence" value="ECO:0007669"/>
    <property type="project" value="UniProtKB-KW"/>
</dbReference>
<feature type="region of interest" description="Disordered" evidence="1">
    <location>
        <begin position="522"/>
        <end position="542"/>
    </location>
</feature>
<keyword evidence="2" id="KW-0472">Membrane</keyword>
<keyword evidence="5" id="KW-1185">Reference proteome</keyword>
<keyword evidence="2" id="KW-1133">Transmembrane helix</keyword>
<evidence type="ECO:0000259" key="3">
    <source>
        <dbReference type="Pfam" id="PF20693"/>
    </source>
</evidence>
<dbReference type="SUPFAM" id="SSF52540">
    <property type="entry name" value="P-loop containing nucleoside triphosphate hydrolases"/>
    <property type="match status" value="1"/>
</dbReference>
<evidence type="ECO:0000256" key="2">
    <source>
        <dbReference type="SAM" id="Phobius"/>
    </source>
</evidence>
<sequence>MIKIITSRIRWLANYLHSIVSWLESQDGSADMQSKFVDLAPTDDADKAGVYSEAILFATNNAKVSNIALTGPYGSGKSSIIQSFLKKYRRPALHISLAAFVPEANSEGEKVSRQEIERSILQQMLYGADANKLPLSRFKRIQSPSVWSIFKSLFIMLGILALWYVFHNREDILNGSFFVPLAISNWLNLGSFVLAATFVWATLHHFYVASFGLSLKSISLKDVEIKPAHDDQTSILNRHLDEIIYFFQSTDYDLVVIEDIDRFDNAEIFVTLREINSLVNENAGVKRTIRFLYALRDDMFVNTDRTKFFEFIIPVIPIINTSNSIDMVLKQGKRLELDERLDRQFLREVSRYLNDLRLIQNIFNEYAIYVANLKTDDEDLLDANKLLAVLIYKNVYPRDFEQLHRGAGNLAEILNRQGELIRHGEATKRTEIAELERRLEVAERQTPSDLKELRQIYAMALIEKLPANTVSVSLDGRAWITLQQMVAQDAFEQLMEASLISCRSNQNQRQQVNIPKLQSDVNPHKSYQQRKDEIESKAAENRKNSLRQIRDLKSEIAALRTTKLNTLLRSNADHVQDLFENFGENGELARFLILEGHLDDTYYQYTSLFHSGRLSPNDNKFLIQIRAFVMPDPGFPIDNPKEVIAAMRDEDFRQSYVLNVKLVDSLLSDWSRYLDQTQKLFEFLSSEFESCEDFFDAYYSSGHHVVGLLSGLVKTWKGLVPTVIASPNNISHVTQLISNLPVASLKTLAKDFDELPEFVSVNLTEILVNSPGLEPERLTCLDFEVKDLAAIKDNPEIVRVMFEEGLFDLTIPNLEYVYQAILRENDLKPLHERNFTTIRSTNCAPLINRVERDLNRYLHEILLELPENSKEDVPAILDIIRHDDVDHDDLREFLERQTNLLPTLEGVPERLHAMLFELNAIEPTWVNCLDFMKGEGFHEDSLVGYLDRDVVRAAILQYPIPSDSDSLKLRQFLVRAGSLSDAAYREYVHALPNSFKHPPEGLEPTKLRILIDEGRITFTKESLDAFAENSELQVLFVAANIDTYLADPDSFALDDNFRDELLRSEIDNEAKLKIIDLMELEALVDLPERSALIGSILSKTDANTSNLNGNVARSLIEHSAPIETQISLFNKYHSLMTTDEVHHVLANLPKPFSEIKTGRKTPKLKNTPENIELVRWLDSRKIISSWSQNSVITDDIRVNLFYRRR</sequence>
<evidence type="ECO:0000313" key="5">
    <source>
        <dbReference type="Proteomes" id="UP001227964"/>
    </source>
</evidence>
<feature type="compositionally biased region" description="Basic and acidic residues" evidence="1">
    <location>
        <begin position="529"/>
        <end position="542"/>
    </location>
</feature>
<organism evidence="4 5">
    <name type="scientific">Marinobacter azerbaijanicus</name>
    <dbReference type="NCBI Taxonomy" id="3050455"/>
    <lineage>
        <taxon>Bacteria</taxon>
        <taxon>Pseudomonadati</taxon>
        <taxon>Pseudomonadota</taxon>
        <taxon>Gammaproteobacteria</taxon>
        <taxon>Pseudomonadales</taxon>
        <taxon>Marinobacteraceae</taxon>
        <taxon>Marinobacter</taxon>
    </lineage>
</organism>
<gene>
    <name evidence="4" type="ORF">QPM17_22105</name>
</gene>
<keyword evidence="2" id="KW-0812">Transmembrane</keyword>
<evidence type="ECO:0000313" key="4">
    <source>
        <dbReference type="EMBL" id="MDL0433838.1"/>
    </source>
</evidence>
<feature type="domain" description="YobI-like P-loop NTPase" evidence="3">
    <location>
        <begin position="51"/>
        <end position="410"/>
    </location>
</feature>
<proteinExistence type="predicted"/>
<dbReference type="Pfam" id="PF20693">
    <property type="entry name" value="YobI-ATPase"/>
    <property type="match status" value="1"/>
</dbReference>
<keyword evidence="4" id="KW-0547">Nucleotide-binding</keyword>
<dbReference type="InterPro" id="IPR027417">
    <property type="entry name" value="P-loop_NTPase"/>
</dbReference>
<comment type="caution">
    <text evidence="4">The sequence shown here is derived from an EMBL/GenBank/DDBJ whole genome shotgun (WGS) entry which is preliminary data.</text>
</comment>
<evidence type="ECO:0000256" key="1">
    <source>
        <dbReference type="SAM" id="MobiDB-lite"/>
    </source>
</evidence>
<dbReference type="RefSeq" id="WP_285393878.1">
    <property type="nucleotide sequence ID" value="NZ_JASSVS010000020.1"/>
</dbReference>